<dbReference type="InterPro" id="IPR055895">
    <property type="entry name" value="DUF7472"/>
</dbReference>
<accession>A0A8A2VGV9</accession>
<dbReference type="KEGG" id="hakz:J0X25_07285"/>
<keyword evidence="1" id="KW-0812">Transmembrane</keyword>
<feature type="transmembrane region" description="Helical" evidence="1">
    <location>
        <begin position="45"/>
        <end position="68"/>
    </location>
</feature>
<dbReference type="GeneID" id="63187096"/>
<keyword evidence="3" id="KW-1185">Reference proteome</keyword>
<evidence type="ECO:0000256" key="1">
    <source>
        <dbReference type="SAM" id="Phobius"/>
    </source>
</evidence>
<proteinExistence type="predicted"/>
<reference evidence="2 3" key="1">
    <citation type="submission" date="2021-03" db="EMBL/GenBank/DDBJ databases">
        <title>Haloterrigena longa sp. nov. and Haloterrigena limicola sp. nov., extremely halophilic archaea isolated from a salt lake.</title>
        <authorList>
            <person name="Henglin C."/>
        </authorList>
    </citation>
    <scope>NUCLEOTIDE SEQUENCE [LARGE SCALE GENOMIC DNA]</scope>
    <source>
        <strain evidence="2 3">KZCA68</strain>
    </source>
</reference>
<evidence type="ECO:0000313" key="3">
    <source>
        <dbReference type="Proteomes" id="UP000663203"/>
    </source>
</evidence>
<keyword evidence="1" id="KW-1133">Transmembrane helix</keyword>
<dbReference type="AlphaFoldDB" id="A0A8A2VGV9"/>
<feature type="transmembrane region" description="Helical" evidence="1">
    <location>
        <begin position="7"/>
        <end position="25"/>
    </location>
</feature>
<protein>
    <submittedName>
        <fullName evidence="2">Uncharacterized protein</fullName>
    </submittedName>
</protein>
<dbReference type="Pfam" id="PF24284">
    <property type="entry name" value="DUF7472"/>
    <property type="match status" value="1"/>
</dbReference>
<dbReference type="RefSeq" id="WP_207290470.1">
    <property type="nucleotide sequence ID" value="NZ_CP071462.1"/>
</dbReference>
<organism evidence="2 3">
    <name type="scientific">Haloterrigena alkaliphila</name>
    <dbReference type="NCBI Taxonomy" id="2816475"/>
    <lineage>
        <taxon>Archaea</taxon>
        <taxon>Methanobacteriati</taxon>
        <taxon>Methanobacteriota</taxon>
        <taxon>Stenosarchaea group</taxon>
        <taxon>Halobacteria</taxon>
        <taxon>Halobacteriales</taxon>
        <taxon>Natrialbaceae</taxon>
        <taxon>Haloterrigena</taxon>
    </lineage>
</organism>
<name>A0A8A2VGV9_9EURY</name>
<gene>
    <name evidence="2" type="ORF">J0X25_07285</name>
</gene>
<keyword evidence="1" id="KW-0472">Membrane</keyword>
<dbReference type="EMBL" id="CP071462">
    <property type="protein sequence ID" value="QSX00752.1"/>
    <property type="molecule type" value="Genomic_DNA"/>
</dbReference>
<sequence length="88" mass="9010">MVERDQLIEIGVAVATVIVMLGTMISIGSTYGGDSGTLSADGGQLLVMAITGFIFLMLVVGITLAYVLNDPEDGLESDETDADAGSAI</sequence>
<dbReference type="Proteomes" id="UP000663203">
    <property type="component" value="Chromosome"/>
</dbReference>
<evidence type="ECO:0000313" key="2">
    <source>
        <dbReference type="EMBL" id="QSX00752.1"/>
    </source>
</evidence>